<dbReference type="Proteomes" id="UP000606974">
    <property type="component" value="Unassembled WGS sequence"/>
</dbReference>
<protein>
    <recommendedName>
        <fullName evidence="1">DUF7223 domain-containing protein</fullName>
    </recommendedName>
</protein>
<feature type="domain" description="DUF7223" evidence="1">
    <location>
        <begin position="2"/>
        <end position="55"/>
    </location>
</feature>
<dbReference type="InterPro" id="IPR055647">
    <property type="entry name" value="DUF7223"/>
</dbReference>
<dbReference type="EMBL" id="JAACFV010000003">
    <property type="protein sequence ID" value="KAF7513880.1"/>
    <property type="molecule type" value="Genomic_DNA"/>
</dbReference>
<dbReference type="Pfam" id="PF23865">
    <property type="entry name" value="DUF7223"/>
    <property type="match status" value="1"/>
</dbReference>
<organism evidence="2 3">
    <name type="scientific">Endocarpon pusillum</name>
    <dbReference type="NCBI Taxonomy" id="364733"/>
    <lineage>
        <taxon>Eukaryota</taxon>
        <taxon>Fungi</taxon>
        <taxon>Dikarya</taxon>
        <taxon>Ascomycota</taxon>
        <taxon>Pezizomycotina</taxon>
        <taxon>Eurotiomycetes</taxon>
        <taxon>Chaetothyriomycetidae</taxon>
        <taxon>Verrucariales</taxon>
        <taxon>Verrucariaceae</taxon>
        <taxon>Endocarpon</taxon>
    </lineage>
</organism>
<comment type="caution">
    <text evidence="2">The sequence shown here is derived from an EMBL/GenBank/DDBJ whole genome shotgun (WGS) entry which is preliminary data.</text>
</comment>
<gene>
    <name evidence="2" type="ORF">GJ744_006494</name>
</gene>
<evidence type="ECO:0000313" key="2">
    <source>
        <dbReference type="EMBL" id="KAF7513880.1"/>
    </source>
</evidence>
<dbReference type="AlphaFoldDB" id="A0A8H7E9V2"/>
<reference evidence="2" key="1">
    <citation type="submission" date="2020-02" db="EMBL/GenBank/DDBJ databases">
        <authorList>
            <person name="Palmer J.M."/>
        </authorList>
    </citation>
    <scope>NUCLEOTIDE SEQUENCE</scope>
    <source>
        <strain evidence="2">EPUS1.4</strain>
        <tissue evidence="2">Thallus</tissue>
    </source>
</reference>
<proteinExistence type="predicted"/>
<evidence type="ECO:0000313" key="3">
    <source>
        <dbReference type="Proteomes" id="UP000606974"/>
    </source>
</evidence>
<sequence length="57" mass="5848">MQAKVSASIKLFLEPALKLQAEALGQVIETGIGLKMPHVEAKAEAIVSQGGGACEKG</sequence>
<name>A0A8H7E9V2_9EURO</name>
<evidence type="ECO:0000259" key="1">
    <source>
        <dbReference type="Pfam" id="PF23865"/>
    </source>
</evidence>
<keyword evidence="3" id="KW-1185">Reference proteome</keyword>
<accession>A0A8H7E9V2</accession>